<dbReference type="AlphaFoldDB" id="A0A6J4M2M9"/>
<dbReference type="GO" id="GO:0047343">
    <property type="term" value="F:glucose-1-phosphate cytidylyltransferase activity"/>
    <property type="evidence" value="ECO:0007669"/>
    <property type="project" value="UniProtKB-EC"/>
</dbReference>
<dbReference type="EC" id="2.7.7.33" evidence="2"/>
<dbReference type="InterPro" id="IPR046981">
    <property type="entry name" value="G1P_cyt_trans"/>
</dbReference>
<keyword evidence="2" id="KW-0808">Transferase</keyword>
<dbReference type="GO" id="GO:0009243">
    <property type="term" value="P:O antigen biosynthetic process"/>
    <property type="evidence" value="ECO:0007669"/>
    <property type="project" value="InterPro"/>
</dbReference>
<dbReference type="PANTHER" id="PTHR47183">
    <property type="entry name" value="GLUCOSE-1-PHOSPHATE CYTIDYLYLTRANSFERASE-RELATED"/>
    <property type="match status" value="1"/>
</dbReference>
<evidence type="ECO:0000259" key="1">
    <source>
        <dbReference type="Pfam" id="PF00483"/>
    </source>
</evidence>
<sequence>MKVVILAGGQGTRLREETEFRPKPLVEVGGRPVLWHIMKTYAHHGFRDFAICLGYRGNMIKEYFLAYEAMNNDFTIELGEKHRIAYHGAHEEQDFRVTLADTGVDSMTGSRVKRVQRHVDGDTFMVTYGDGLSDVNITELLRFHHAHGKLATVTTVRPISRFGMIEMDDQGVVQSFAEKPSVDGWMSAGYFVFHRSVFDYLQEDPACILERDPLERLAADGQLVAYRHPGFFFAMDTYREYQYLNELWTNGEAPWAVWRRRRDADRRNG</sequence>
<dbReference type="NCBIfam" id="TIGR02623">
    <property type="entry name" value="G1P_cyt_trans"/>
    <property type="match status" value="1"/>
</dbReference>
<dbReference type="SUPFAM" id="SSF53448">
    <property type="entry name" value="Nucleotide-diphospho-sugar transferases"/>
    <property type="match status" value="1"/>
</dbReference>
<proteinExistence type="predicted"/>
<feature type="domain" description="Nucleotidyl transferase" evidence="1">
    <location>
        <begin position="2"/>
        <end position="203"/>
    </location>
</feature>
<dbReference type="InterPro" id="IPR029044">
    <property type="entry name" value="Nucleotide-diphossugar_trans"/>
</dbReference>
<dbReference type="EMBL" id="CADCTV010000602">
    <property type="protein sequence ID" value="CAA9346433.1"/>
    <property type="molecule type" value="Genomic_DNA"/>
</dbReference>
<reference evidence="2" key="1">
    <citation type="submission" date="2020-02" db="EMBL/GenBank/DDBJ databases">
        <authorList>
            <person name="Meier V. D."/>
        </authorList>
    </citation>
    <scope>NUCLEOTIDE SEQUENCE</scope>
    <source>
        <strain evidence="2">AVDCRST_MAG89</strain>
    </source>
</reference>
<keyword evidence="2" id="KW-0548">Nucleotidyltransferase</keyword>
<dbReference type="InterPro" id="IPR005835">
    <property type="entry name" value="NTP_transferase_dom"/>
</dbReference>
<organism evidence="2">
    <name type="scientific">uncultured Gemmatimonadota bacterium</name>
    <dbReference type="NCBI Taxonomy" id="203437"/>
    <lineage>
        <taxon>Bacteria</taxon>
        <taxon>Pseudomonadati</taxon>
        <taxon>Gemmatimonadota</taxon>
        <taxon>environmental samples</taxon>
    </lineage>
</organism>
<dbReference type="Gene3D" id="3.90.550.10">
    <property type="entry name" value="Spore Coat Polysaccharide Biosynthesis Protein SpsA, Chain A"/>
    <property type="match status" value="1"/>
</dbReference>
<evidence type="ECO:0000313" key="2">
    <source>
        <dbReference type="EMBL" id="CAA9346433.1"/>
    </source>
</evidence>
<dbReference type="InterPro" id="IPR013446">
    <property type="entry name" value="G1P_cyt_trans-like"/>
</dbReference>
<gene>
    <name evidence="2" type="ORF">AVDCRST_MAG89-2891</name>
</gene>
<protein>
    <submittedName>
        <fullName evidence="2">Glucose-1-phosphate cytidylyltransferase</fullName>
        <ecNumber evidence="2">2.7.7.33</ecNumber>
    </submittedName>
</protein>
<name>A0A6J4M2M9_9BACT</name>
<dbReference type="Pfam" id="PF00483">
    <property type="entry name" value="NTP_transferase"/>
    <property type="match status" value="1"/>
</dbReference>
<dbReference type="CDD" id="cd02524">
    <property type="entry name" value="G1P_cytidylyltransferase"/>
    <property type="match status" value="1"/>
</dbReference>
<accession>A0A6J4M2M9</accession>
<dbReference type="PANTHER" id="PTHR47183:SF1">
    <property type="entry name" value="GLUCOSE-1-PHOSPHATE CYTIDYLYLTRANSFERASE"/>
    <property type="match status" value="1"/>
</dbReference>